<keyword evidence="6" id="KW-1185">Reference proteome</keyword>
<dbReference type="InterPro" id="IPR036179">
    <property type="entry name" value="Ig-like_dom_sf"/>
</dbReference>
<dbReference type="SUPFAM" id="SSF48726">
    <property type="entry name" value="Immunoglobulin"/>
    <property type="match status" value="1"/>
</dbReference>
<dbReference type="PROSITE" id="PS50835">
    <property type="entry name" value="IG_LIKE"/>
    <property type="match status" value="1"/>
</dbReference>
<dbReference type="SMART" id="SM00406">
    <property type="entry name" value="IGv"/>
    <property type="match status" value="1"/>
</dbReference>
<feature type="non-terminal residue" evidence="5">
    <location>
        <position position="1"/>
    </location>
</feature>
<dbReference type="InterPro" id="IPR007110">
    <property type="entry name" value="Ig-like_dom"/>
</dbReference>
<name>A0A7L4CSW6_9AVES</name>
<feature type="domain" description="Ig-like" evidence="4">
    <location>
        <begin position="19"/>
        <end position="102"/>
    </location>
</feature>
<dbReference type="GO" id="GO:0005576">
    <property type="term" value="C:extracellular region"/>
    <property type="evidence" value="ECO:0007669"/>
    <property type="project" value="UniProtKB-ARBA"/>
</dbReference>
<proteinExistence type="predicted"/>
<keyword evidence="1" id="KW-0391">Immunity</keyword>
<keyword evidence="3" id="KW-1280">Immunoglobulin</keyword>
<evidence type="ECO:0000313" key="6">
    <source>
        <dbReference type="Proteomes" id="UP000551823"/>
    </source>
</evidence>
<dbReference type="EMBL" id="VZZU01012398">
    <property type="protein sequence ID" value="NXW52727.1"/>
    <property type="molecule type" value="Genomic_DNA"/>
</dbReference>
<sequence>GLWAQLRLLEAGGGLRAPGDSVLLSCRAFDYSFETYGVRWYRQAPGGKLEWVSYISYDCSLIKLGQSVKGRGAVSRDNSQSESSLNLRALHPRDSARYFCAI</sequence>
<gene>
    <name evidence="5" type="ORF">NYCLEU_R12930</name>
</gene>
<comment type="caution">
    <text evidence="5">The sequence shown here is derived from an EMBL/GenBank/DDBJ whole genome shotgun (WGS) entry which is preliminary data.</text>
</comment>
<dbReference type="Gene3D" id="2.60.40.10">
    <property type="entry name" value="Immunoglobulins"/>
    <property type="match status" value="1"/>
</dbReference>
<dbReference type="Proteomes" id="UP000551823">
    <property type="component" value="Unassembled WGS sequence"/>
</dbReference>
<dbReference type="Pfam" id="PF07686">
    <property type="entry name" value="V-set"/>
    <property type="match status" value="1"/>
</dbReference>
<feature type="non-terminal residue" evidence="5">
    <location>
        <position position="102"/>
    </location>
</feature>
<evidence type="ECO:0000259" key="4">
    <source>
        <dbReference type="PROSITE" id="PS50835"/>
    </source>
</evidence>
<protein>
    <submittedName>
        <fullName evidence="5">HV335 protein</fullName>
    </submittedName>
</protein>
<dbReference type="AlphaFoldDB" id="A0A7L4CSW6"/>
<dbReference type="GO" id="GO:0002250">
    <property type="term" value="P:adaptive immune response"/>
    <property type="evidence" value="ECO:0007669"/>
    <property type="project" value="UniProtKB-KW"/>
</dbReference>
<accession>A0A7L4CSW6</accession>
<evidence type="ECO:0000256" key="1">
    <source>
        <dbReference type="ARBA" id="ARBA00022859"/>
    </source>
</evidence>
<dbReference type="PANTHER" id="PTHR23266">
    <property type="entry name" value="IMMUNOGLOBULIN HEAVY CHAIN"/>
    <property type="match status" value="1"/>
</dbReference>
<dbReference type="GO" id="GO:0019814">
    <property type="term" value="C:immunoglobulin complex"/>
    <property type="evidence" value="ECO:0007669"/>
    <property type="project" value="UniProtKB-KW"/>
</dbReference>
<dbReference type="InterPro" id="IPR013106">
    <property type="entry name" value="Ig_V-set"/>
</dbReference>
<reference evidence="5 6" key="1">
    <citation type="submission" date="2019-09" db="EMBL/GenBank/DDBJ databases">
        <title>Bird 10,000 Genomes (B10K) Project - Family phase.</title>
        <authorList>
            <person name="Zhang G."/>
        </authorList>
    </citation>
    <scope>NUCLEOTIDE SEQUENCE [LARGE SCALE GENOMIC DNA]</scope>
    <source>
        <strain evidence="5">B10K-DU-005-01</strain>
    </source>
</reference>
<dbReference type="InterPro" id="IPR013783">
    <property type="entry name" value="Ig-like_fold"/>
</dbReference>
<dbReference type="InterPro" id="IPR050199">
    <property type="entry name" value="IgHV"/>
</dbReference>
<evidence type="ECO:0000256" key="2">
    <source>
        <dbReference type="ARBA" id="ARBA00023130"/>
    </source>
</evidence>
<keyword evidence="2" id="KW-1064">Adaptive immunity</keyword>
<evidence type="ECO:0000313" key="5">
    <source>
        <dbReference type="EMBL" id="NXW52727.1"/>
    </source>
</evidence>
<organism evidence="5 6">
    <name type="scientific">Nyctiprogne leucopyga</name>
    <dbReference type="NCBI Taxonomy" id="382315"/>
    <lineage>
        <taxon>Eukaryota</taxon>
        <taxon>Metazoa</taxon>
        <taxon>Chordata</taxon>
        <taxon>Craniata</taxon>
        <taxon>Vertebrata</taxon>
        <taxon>Euteleostomi</taxon>
        <taxon>Archelosauria</taxon>
        <taxon>Archosauria</taxon>
        <taxon>Dinosauria</taxon>
        <taxon>Saurischia</taxon>
        <taxon>Theropoda</taxon>
        <taxon>Coelurosauria</taxon>
        <taxon>Aves</taxon>
        <taxon>Neognathae</taxon>
        <taxon>Neoaves</taxon>
        <taxon>Strisores</taxon>
        <taxon>Caprimulgiformes</taxon>
        <taxon>Caprimulgidae</taxon>
        <taxon>Chordeilinae</taxon>
        <taxon>Nyctiprogne</taxon>
    </lineage>
</organism>
<evidence type="ECO:0000256" key="3">
    <source>
        <dbReference type="ARBA" id="ARBA00043265"/>
    </source>
</evidence>